<evidence type="ECO:0000313" key="2">
    <source>
        <dbReference type="Proteomes" id="UP000324705"/>
    </source>
</evidence>
<keyword evidence="2" id="KW-1185">Reference proteome</keyword>
<organism evidence="1 2">
    <name type="scientific">Triticum turgidum subsp. durum</name>
    <name type="common">Durum wheat</name>
    <name type="synonym">Triticum durum</name>
    <dbReference type="NCBI Taxonomy" id="4567"/>
    <lineage>
        <taxon>Eukaryota</taxon>
        <taxon>Viridiplantae</taxon>
        <taxon>Streptophyta</taxon>
        <taxon>Embryophyta</taxon>
        <taxon>Tracheophyta</taxon>
        <taxon>Spermatophyta</taxon>
        <taxon>Magnoliopsida</taxon>
        <taxon>Liliopsida</taxon>
        <taxon>Poales</taxon>
        <taxon>Poaceae</taxon>
        <taxon>BOP clade</taxon>
        <taxon>Pooideae</taxon>
        <taxon>Triticodae</taxon>
        <taxon>Triticeae</taxon>
        <taxon>Triticinae</taxon>
        <taxon>Triticum</taxon>
    </lineage>
</organism>
<dbReference type="SUPFAM" id="SSF48613">
    <property type="entry name" value="Heme oxygenase-like"/>
    <property type="match status" value="1"/>
</dbReference>
<dbReference type="InterPro" id="IPR016084">
    <property type="entry name" value="Haem_Oase-like_multi-hlx"/>
</dbReference>
<accession>A0A9R0T3F5</accession>
<proteinExistence type="predicted"/>
<reference evidence="1 2" key="1">
    <citation type="submission" date="2017-09" db="EMBL/GenBank/DDBJ databases">
        <authorList>
            <consortium name="International Durum Wheat Genome Sequencing Consortium (IDWGSC)"/>
            <person name="Milanesi L."/>
        </authorList>
    </citation>
    <scope>NUCLEOTIDE SEQUENCE [LARGE SCALE GENOMIC DNA]</scope>
    <source>
        <strain evidence="2">cv. Svevo</strain>
    </source>
</reference>
<dbReference type="Gene3D" id="1.20.910.10">
    <property type="entry name" value="Heme oxygenase-like"/>
    <property type="match status" value="1"/>
</dbReference>
<dbReference type="Proteomes" id="UP000324705">
    <property type="component" value="Chromosome 4B"/>
</dbReference>
<dbReference type="AlphaFoldDB" id="A0A9R0T3F5"/>
<evidence type="ECO:0000313" key="1">
    <source>
        <dbReference type="EMBL" id="VAI06469.1"/>
    </source>
</evidence>
<dbReference type="Gramene" id="TRITD4Bv1G115960.1">
    <property type="protein sequence ID" value="TRITD4Bv1G115960.1"/>
    <property type="gene ID" value="TRITD4Bv1G115960"/>
</dbReference>
<name>A0A9R0T3F5_TRITD</name>
<gene>
    <name evidence="1" type="ORF">TRITD_4Bv1G115960</name>
</gene>
<sequence length="127" mass="14257">MTQLCTKFNTKLGHLFWNGGSNMEYCRFLQSLDDPEISYSVAITTFWIIETVYQDSFAFCIEEGNKTPAELLGPVRDGAALSSSSTASLCSGSLIAAWRMRHMMLLLSRELKRPFLVCSSWRLDSGT</sequence>
<dbReference type="EMBL" id="LT934118">
    <property type="protein sequence ID" value="VAI06469.1"/>
    <property type="molecule type" value="Genomic_DNA"/>
</dbReference>
<protein>
    <submittedName>
        <fullName evidence="1">Uncharacterized protein</fullName>
    </submittedName>
</protein>